<protein>
    <recommendedName>
        <fullName evidence="2">Nitrogen regulatory protein areA GATA-like domain-containing protein</fullName>
    </recommendedName>
</protein>
<dbReference type="Pfam" id="PF08550">
    <property type="entry name" value="GATA_AreA"/>
    <property type="match status" value="1"/>
</dbReference>
<dbReference type="InterPro" id="IPR052292">
    <property type="entry name" value="Glucose_repression_reg"/>
</dbReference>
<feature type="compositionally biased region" description="Basic and acidic residues" evidence="1">
    <location>
        <begin position="117"/>
        <end position="130"/>
    </location>
</feature>
<feature type="domain" description="Nitrogen regulatory protein areA GATA-like" evidence="2">
    <location>
        <begin position="46"/>
        <end position="73"/>
    </location>
</feature>
<evidence type="ECO:0000313" key="4">
    <source>
        <dbReference type="Proteomes" id="UP000559256"/>
    </source>
</evidence>
<feature type="compositionally biased region" description="Low complexity" evidence="1">
    <location>
        <begin position="884"/>
        <end position="908"/>
    </location>
</feature>
<reference evidence="3 4" key="1">
    <citation type="journal article" date="2020" name="ISME J.">
        <title>Uncovering the hidden diversity of litter-decomposition mechanisms in mushroom-forming fungi.</title>
        <authorList>
            <person name="Floudas D."/>
            <person name="Bentzer J."/>
            <person name="Ahren D."/>
            <person name="Johansson T."/>
            <person name="Persson P."/>
            <person name="Tunlid A."/>
        </authorList>
    </citation>
    <scope>NUCLEOTIDE SEQUENCE [LARGE SCALE GENOMIC DNA]</scope>
    <source>
        <strain evidence="3 4">CBS 291.85</strain>
    </source>
</reference>
<feature type="compositionally biased region" description="Basic residues" evidence="1">
    <location>
        <begin position="382"/>
        <end position="391"/>
    </location>
</feature>
<comment type="caution">
    <text evidence="3">The sequence shown here is derived from an EMBL/GenBank/DDBJ whole genome shotgun (WGS) entry which is preliminary data.</text>
</comment>
<feature type="compositionally biased region" description="Polar residues" evidence="1">
    <location>
        <begin position="937"/>
        <end position="955"/>
    </location>
</feature>
<dbReference type="GO" id="GO:0007039">
    <property type="term" value="P:protein catabolic process in the vacuole"/>
    <property type="evidence" value="ECO:0007669"/>
    <property type="project" value="TreeGrafter"/>
</dbReference>
<feature type="compositionally biased region" description="Polar residues" evidence="1">
    <location>
        <begin position="721"/>
        <end position="742"/>
    </location>
</feature>
<organism evidence="3 4">
    <name type="scientific">Tetrapyrgos nigripes</name>
    <dbReference type="NCBI Taxonomy" id="182062"/>
    <lineage>
        <taxon>Eukaryota</taxon>
        <taxon>Fungi</taxon>
        <taxon>Dikarya</taxon>
        <taxon>Basidiomycota</taxon>
        <taxon>Agaricomycotina</taxon>
        <taxon>Agaricomycetes</taxon>
        <taxon>Agaricomycetidae</taxon>
        <taxon>Agaricales</taxon>
        <taxon>Marasmiineae</taxon>
        <taxon>Marasmiaceae</taxon>
        <taxon>Tetrapyrgos</taxon>
    </lineage>
</organism>
<feature type="compositionally biased region" description="Low complexity" evidence="1">
    <location>
        <begin position="393"/>
        <end position="420"/>
    </location>
</feature>
<feature type="compositionally biased region" description="Polar residues" evidence="1">
    <location>
        <begin position="1010"/>
        <end position="1021"/>
    </location>
</feature>
<dbReference type="PANTHER" id="PTHR28051">
    <property type="entry name" value="PROTEIN MTL1-RELATED"/>
    <property type="match status" value="1"/>
</dbReference>
<proteinExistence type="predicted"/>
<feature type="compositionally biased region" description="Low complexity" evidence="1">
    <location>
        <begin position="859"/>
        <end position="876"/>
    </location>
</feature>
<evidence type="ECO:0000256" key="1">
    <source>
        <dbReference type="SAM" id="MobiDB-lite"/>
    </source>
</evidence>
<feature type="compositionally biased region" description="Polar residues" evidence="1">
    <location>
        <begin position="267"/>
        <end position="276"/>
    </location>
</feature>
<feature type="compositionally biased region" description="Low complexity" evidence="1">
    <location>
        <begin position="793"/>
        <end position="816"/>
    </location>
</feature>
<feature type="compositionally biased region" description="Acidic residues" evidence="1">
    <location>
        <begin position="635"/>
        <end position="644"/>
    </location>
</feature>
<dbReference type="OrthoDB" id="5563539at2759"/>
<feature type="compositionally biased region" description="Basic and acidic residues" evidence="1">
    <location>
        <begin position="820"/>
        <end position="848"/>
    </location>
</feature>
<feature type="compositionally biased region" description="Acidic residues" evidence="1">
    <location>
        <begin position="311"/>
        <end position="336"/>
    </location>
</feature>
<feature type="compositionally biased region" description="Basic residues" evidence="1">
    <location>
        <begin position="661"/>
        <end position="670"/>
    </location>
</feature>
<dbReference type="AlphaFoldDB" id="A0A8H5D0E7"/>
<dbReference type="PANTHER" id="PTHR28051:SF1">
    <property type="entry name" value="PROTEIN MTL1-RELATED"/>
    <property type="match status" value="1"/>
</dbReference>
<name>A0A8H5D0E7_9AGAR</name>
<feature type="region of interest" description="Disordered" evidence="1">
    <location>
        <begin position="153"/>
        <end position="281"/>
    </location>
</feature>
<feature type="region of interest" description="Disordered" evidence="1">
    <location>
        <begin position="295"/>
        <end position="504"/>
    </location>
</feature>
<dbReference type="GO" id="GO:0042149">
    <property type="term" value="P:cellular response to glucose starvation"/>
    <property type="evidence" value="ECO:0007669"/>
    <property type="project" value="TreeGrafter"/>
</dbReference>
<feature type="compositionally biased region" description="Low complexity" evidence="1">
    <location>
        <begin position="743"/>
        <end position="785"/>
    </location>
</feature>
<accession>A0A8H5D0E7</accession>
<evidence type="ECO:0000259" key="2">
    <source>
        <dbReference type="Pfam" id="PF08550"/>
    </source>
</evidence>
<evidence type="ECO:0000313" key="3">
    <source>
        <dbReference type="EMBL" id="KAF5351349.1"/>
    </source>
</evidence>
<gene>
    <name evidence="3" type="ORF">D9758_008047</name>
</gene>
<feature type="compositionally biased region" description="Low complexity" evidence="1">
    <location>
        <begin position="241"/>
        <end position="256"/>
    </location>
</feature>
<feature type="compositionally biased region" description="Polar residues" evidence="1">
    <location>
        <begin position="966"/>
        <end position="996"/>
    </location>
</feature>
<dbReference type="Proteomes" id="UP000559256">
    <property type="component" value="Unassembled WGS sequence"/>
</dbReference>
<dbReference type="GO" id="GO:0005773">
    <property type="term" value="C:vacuole"/>
    <property type="evidence" value="ECO:0007669"/>
    <property type="project" value="GOC"/>
</dbReference>
<feature type="compositionally biased region" description="Basic and acidic residues" evidence="1">
    <location>
        <begin position="695"/>
        <end position="711"/>
    </location>
</feature>
<feature type="compositionally biased region" description="Polar residues" evidence="1">
    <location>
        <begin position="909"/>
        <end position="923"/>
    </location>
</feature>
<dbReference type="InterPro" id="IPR013860">
    <property type="entry name" value="AreA_GATA"/>
</dbReference>
<feature type="region of interest" description="Disordered" evidence="1">
    <location>
        <begin position="545"/>
        <end position="1025"/>
    </location>
</feature>
<sequence>MSNYLPVLLVSVSTNAVPDDSSLSTLPRGQVDYLSHNWEEEDVWRSWRNMTRQKNEIANGVRLENASWRTWWKQRNKLKTVSPETLNWLKDSDVTWLYGPLHTAVDWSPPPRPPPIETEHKPSSTTDRLDLSVPKHKSILKYRSISELLTSDLHSPHFSPAESENEHDDAGRSLQARQQAAEDSAEVEAENSSSLPDRPPLSYTKSDTHITRWGPSRLFRKDSPPRVGPPEDSSSLLLPTNGHSTTSGDHSSSNSPSPSPQAGHSDLSLTSSGTQPNKKKHITFNTFVEQCIAIEKPKPKGKLSALGLGGFEEDDEWYEGVDTPDDDGYDEDGEDGSFDHDADWGLDECAVGTDSDSDCNNAEEILKPDEEEDDDGVIEMRSRKHGPKRSKTSSDSSSTSTNSSADSYSSSSASSKPYSTIPRKSILINSRRRRRSDAARASLPRRKSSSSNHSPSEKDSHHVTIAPIAPTVLKTGNSSWDGFGVHSPYQPGGASSWMESFGDEGYSDDGIGSKAYAVINNKLDSDNDGINKPVELVYVPPTGRYGGSGYGSRLGSPSNASPKAGASNVDELEESKTQKDSDANNVVEESVENGDRVYRHHQSYFSLDDVHPESAGSSVPIVVRTPPVVDRGGGSDDEAEEDAYDYFAGPDLGGDYATKRTSLRRKHRASSKTDPASGEGLLRSSSSSSMSLENDPDREMRHRYRDEERQSRSRSRSRSRTPSPNYVPTSTTAAISVPGRNTSPSQQPSGSSSLLSPPGRGSPQIPSSSTTARGRSSTRTSSSSLSDRERSNHSSPLGSLSPEGSAIGIAYGAYANGRGGGDRERDRPGDKELGRGRRDGERGRDRTGRSLSHSLSPDVVGSPTSPSLSPSRSVLLGDGNVQGSASQTPSSNISSSPSSSSTVLPAQSDNSRQQGPAPSSTAPTVPIPLEVRDDNEMTTISTHTPANSPVVSMSSIAHRIAEMDGKNQTQTESKLPSSPLSPTGPQLSYPKVSTVQPSIPSPSSPGGHTRTASGSLRSTGSEGEDGIVNKAMGVVSSAGAYLGFWNNGSGTMSV</sequence>
<dbReference type="EMBL" id="JAACJM010000071">
    <property type="protein sequence ID" value="KAF5351349.1"/>
    <property type="molecule type" value="Genomic_DNA"/>
</dbReference>
<keyword evidence="4" id="KW-1185">Reference proteome</keyword>
<feature type="region of interest" description="Disordered" evidence="1">
    <location>
        <begin position="105"/>
        <end position="132"/>
    </location>
</feature>